<name>A0A9X2F7G0_9BACT</name>
<feature type="region of interest" description="Disordered" evidence="1">
    <location>
        <begin position="1"/>
        <end position="27"/>
    </location>
</feature>
<evidence type="ECO:0000313" key="3">
    <source>
        <dbReference type="Proteomes" id="UP001155241"/>
    </source>
</evidence>
<comment type="caution">
    <text evidence="2">The sequence shown here is derived from an EMBL/GenBank/DDBJ whole genome shotgun (WGS) entry which is preliminary data.</text>
</comment>
<dbReference type="RefSeq" id="WP_252851183.1">
    <property type="nucleotide sequence ID" value="NZ_JAMXLR010000017.1"/>
</dbReference>
<accession>A0A9X2F7G0</accession>
<proteinExistence type="predicted"/>
<dbReference type="Proteomes" id="UP001155241">
    <property type="component" value="Unassembled WGS sequence"/>
</dbReference>
<dbReference type="AlphaFoldDB" id="A0A9X2F7G0"/>
<organism evidence="2 3">
    <name type="scientific">Aeoliella straminimaris</name>
    <dbReference type="NCBI Taxonomy" id="2954799"/>
    <lineage>
        <taxon>Bacteria</taxon>
        <taxon>Pseudomonadati</taxon>
        <taxon>Planctomycetota</taxon>
        <taxon>Planctomycetia</taxon>
        <taxon>Pirellulales</taxon>
        <taxon>Lacipirellulaceae</taxon>
        <taxon>Aeoliella</taxon>
    </lineage>
</organism>
<evidence type="ECO:0000313" key="2">
    <source>
        <dbReference type="EMBL" id="MCO6043083.1"/>
    </source>
</evidence>
<feature type="compositionally biased region" description="Basic residues" evidence="1">
    <location>
        <begin position="1"/>
        <end position="18"/>
    </location>
</feature>
<protein>
    <submittedName>
        <fullName evidence="2">Uncharacterized protein</fullName>
    </submittedName>
</protein>
<reference evidence="2" key="1">
    <citation type="submission" date="2022-06" db="EMBL/GenBank/DDBJ databases">
        <title>Aeoliella straminimaris, a novel planctomycete from sediments.</title>
        <authorList>
            <person name="Vitorino I.R."/>
            <person name="Lage O.M."/>
        </authorList>
    </citation>
    <scope>NUCLEOTIDE SEQUENCE</scope>
    <source>
        <strain evidence="2">ICT_H6.2</strain>
    </source>
</reference>
<evidence type="ECO:0000256" key="1">
    <source>
        <dbReference type="SAM" id="MobiDB-lite"/>
    </source>
</evidence>
<sequence length="192" mass="21229">MAKKRRPNNRPAKSKAGKSKASGDARSVSLVAASSGTGWVLRHPRCARDRAEDIEEVHMMIEAGELDVAQDELRWLLSGCSDCLEAHLLLGQVGLDKDNDFPLARGHFGYAYQLGLRAWKRSGEPTPVPYSQLANRSFHESGRSLAWCLEKLGKSSMADEVVATLLKLDPTDPLECRQMIRDLRDTGSLPML</sequence>
<gene>
    <name evidence="2" type="ORF">NG895_04120</name>
</gene>
<dbReference type="EMBL" id="JAMXLR010000017">
    <property type="protein sequence ID" value="MCO6043083.1"/>
    <property type="molecule type" value="Genomic_DNA"/>
</dbReference>
<keyword evidence="3" id="KW-1185">Reference proteome</keyword>